<protein>
    <submittedName>
        <fullName evidence="6">Carboxylesterase</fullName>
    </submittedName>
</protein>
<dbReference type="InterPro" id="IPR029058">
    <property type="entry name" value="AB_hydrolase_fold"/>
</dbReference>
<dbReference type="SUPFAM" id="SSF53474">
    <property type="entry name" value="alpha/beta-Hydrolases"/>
    <property type="match status" value="1"/>
</dbReference>
<evidence type="ECO:0000256" key="2">
    <source>
        <dbReference type="ARBA" id="ARBA00022729"/>
    </source>
</evidence>
<dbReference type="PROSITE" id="PS51257">
    <property type="entry name" value="PROKAR_LIPOPROTEIN"/>
    <property type="match status" value="1"/>
</dbReference>
<dbReference type="eggNOG" id="COG0596">
    <property type="taxonomic scope" value="Bacteria"/>
</dbReference>
<comment type="similarity">
    <text evidence="1">Belongs to the peptidase S33 family.</text>
</comment>
<dbReference type="EMBL" id="JPXF01000029">
    <property type="protein sequence ID" value="KGJ76980.1"/>
    <property type="molecule type" value="Genomic_DNA"/>
</dbReference>
<accession>A0A099JG18</accession>
<keyword evidence="7" id="KW-1185">Reference proteome</keyword>
<keyword evidence="3" id="KW-0378">Hydrolase</keyword>
<feature type="domain" description="AB hydrolase-1" evidence="5">
    <location>
        <begin position="105"/>
        <end position="479"/>
    </location>
</feature>
<keyword evidence="2 4" id="KW-0732">Signal</keyword>
<evidence type="ECO:0000259" key="5">
    <source>
        <dbReference type="Pfam" id="PF00561"/>
    </source>
</evidence>
<dbReference type="PANTHER" id="PTHR43248:SF29">
    <property type="entry name" value="TRIPEPTIDYL AMINOPEPTIDASE"/>
    <property type="match status" value="1"/>
</dbReference>
<dbReference type="PANTHER" id="PTHR43248">
    <property type="entry name" value="2-SUCCINYL-6-HYDROXY-2,4-CYCLOHEXADIENE-1-CARBOXYLATE SYNTHASE"/>
    <property type="match status" value="1"/>
</dbReference>
<dbReference type="Proteomes" id="UP000029864">
    <property type="component" value="Unassembled WGS sequence"/>
</dbReference>
<dbReference type="OrthoDB" id="4447445at2"/>
<dbReference type="InterPro" id="IPR051601">
    <property type="entry name" value="Serine_prot/Carboxylest_S33"/>
</dbReference>
<gene>
    <name evidence="6" type="ORF">GY21_08675</name>
</gene>
<dbReference type="Gene3D" id="3.40.50.1820">
    <property type="entry name" value="alpha/beta hydrolase"/>
    <property type="match status" value="1"/>
</dbReference>
<feature type="chain" id="PRO_5039252697" evidence="4">
    <location>
        <begin position="28"/>
        <end position="508"/>
    </location>
</feature>
<dbReference type="Pfam" id="PF00561">
    <property type="entry name" value="Abhydrolase_1"/>
    <property type="match status" value="1"/>
</dbReference>
<organism evidence="6 7">
    <name type="scientific">Cryobacterium roopkundense</name>
    <dbReference type="NCBI Taxonomy" id="1001240"/>
    <lineage>
        <taxon>Bacteria</taxon>
        <taxon>Bacillati</taxon>
        <taxon>Actinomycetota</taxon>
        <taxon>Actinomycetes</taxon>
        <taxon>Micrococcales</taxon>
        <taxon>Microbacteriaceae</taxon>
        <taxon>Cryobacterium</taxon>
    </lineage>
</organism>
<name>A0A099JG18_9MICO</name>
<evidence type="ECO:0000256" key="3">
    <source>
        <dbReference type="ARBA" id="ARBA00022801"/>
    </source>
</evidence>
<dbReference type="InterPro" id="IPR000073">
    <property type="entry name" value="AB_hydrolase_1"/>
</dbReference>
<evidence type="ECO:0000256" key="4">
    <source>
        <dbReference type="SAM" id="SignalP"/>
    </source>
</evidence>
<sequence>MHRPLGPVRSRLRALAAIVPVVLLLSACVPSPQSQEAAVSLESFYDQELTLEPCETPVQTGDVLIPGECGHVEVPIDYENPDVGTAQIAVFRIPATGTEPIGSLFINPGGPGLPGIGYSADVANAWVDSPITAQFDLVGFDPRGTGTSTPAIDCYTDGERDDDALAASLLSLPDSRPLVDACADSVGGIDVLAHLGTRDAAQDLDVLRAVFGDDHLSYVGVSYGTRLGAVYAEMFPENVRALVLDGAMDPHTGTQERNVSQWAGLQQGFESLAEFCATQGDCPLGTQPDSATQTYQQLVRPLLETPLPAGEGRELSYTAANDGVVMGMYSAEFWPLVIAGLTELAAGRGDTLLWLRDLYHERSSDGGYANSAEATVAIDCLDEDRFSPAGQAELVGAALAAAPFLDPGTPVKAAPALCEGWPVEPTLGFPYATDIEGLPPTLTVSVTGDPVTPHQGGINLAETLGGSLLTVEGAQHGSVISANECIDSAVVAYLVDLTTPPADATCRL</sequence>
<feature type="signal peptide" evidence="4">
    <location>
        <begin position="1"/>
        <end position="27"/>
    </location>
</feature>
<comment type="caution">
    <text evidence="6">The sequence shown here is derived from an EMBL/GenBank/DDBJ whole genome shotgun (WGS) entry which is preliminary data.</text>
</comment>
<dbReference type="AlphaFoldDB" id="A0A099JG18"/>
<dbReference type="GO" id="GO:0016787">
    <property type="term" value="F:hydrolase activity"/>
    <property type="evidence" value="ECO:0007669"/>
    <property type="project" value="UniProtKB-KW"/>
</dbReference>
<proteinExistence type="inferred from homology"/>
<reference evidence="6 7" key="1">
    <citation type="submission" date="2014-08" db="EMBL/GenBank/DDBJ databases">
        <authorList>
            <person name="Sisinthy S."/>
        </authorList>
    </citation>
    <scope>NUCLEOTIDE SEQUENCE [LARGE SCALE GENOMIC DNA]</scope>
    <source>
        <strain evidence="6 7">RuG17</strain>
    </source>
</reference>
<dbReference type="STRING" id="1001240.GY21_08675"/>
<evidence type="ECO:0000313" key="6">
    <source>
        <dbReference type="EMBL" id="KGJ76980.1"/>
    </source>
</evidence>
<evidence type="ECO:0000256" key="1">
    <source>
        <dbReference type="ARBA" id="ARBA00010088"/>
    </source>
</evidence>
<evidence type="ECO:0000313" key="7">
    <source>
        <dbReference type="Proteomes" id="UP000029864"/>
    </source>
</evidence>